<evidence type="ECO:0000259" key="14">
    <source>
        <dbReference type="PROSITE" id="PS51225"/>
    </source>
</evidence>
<dbReference type="GO" id="GO:0016324">
    <property type="term" value="C:apical plasma membrane"/>
    <property type="evidence" value="ECO:0007669"/>
    <property type="project" value="UniProtKB-SubCell"/>
</dbReference>
<evidence type="ECO:0000256" key="5">
    <source>
        <dbReference type="ARBA" id="ARBA00022989"/>
    </source>
</evidence>
<evidence type="ECO:0000256" key="1">
    <source>
        <dbReference type="ARBA" id="ARBA00004424"/>
    </source>
</evidence>
<dbReference type="GO" id="GO:0019911">
    <property type="term" value="F:structural constituent of myelin sheath"/>
    <property type="evidence" value="ECO:0007669"/>
    <property type="project" value="TreeGrafter"/>
</dbReference>
<evidence type="ECO:0000256" key="10">
    <source>
        <dbReference type="ARBA" id="ARBA00050050"/>
    </source>
</evidence>
<evidence type="ECO:0000256" key="2">
    <source>
        <dbReference type="ARBA" id="ARBA00011815"/>
    </source>
</evidence>
<feature type="domain" description="MARVEL" evidence="14">
    <location>
        <begin position="44"/>
        <end position="177"/>
    </location>
</feature>
<dbReference type="AlphaFoldDB" id="A0A8B9RAW5"/>
<dbReference type="PROSITE" id="PS51225">
    <property type="entry name" value="MARVEL"/>
    <property type="match status" value="1"/>
</dbReference>
<evidence type="ECO:0000256" key="8">
    <source>
        <dbReference type="ARBA" id="ARBA00049979"/>
    </source>
</evidence>
<keyword evidence="5 13" id="KW-1133">Transmembrane helix</keyword>
<dbReference type="PRINTS" id="PR01884">
    <property type="entry name" value="MALPROTEIN"/>
</dbReference>
<feature type="transmembrane region" description="Helical" evidence="13">
    <location>
        <begin position="153"/>
        <end position="174"/>
    </location>
</feature>
<dbReference type="InterPro" id="IPR008253">
    <property type="entry name" value="Marvel"/>
</dbReference>
<feature type="transmembrane region" description="Helical" evidence="13">
    <location>
        <begin position="78"/>
        <end position="101"/>
    </location>
</feature>
<keyword evidence="6 11" id="KW-0472">Membrane</keyword>
<proteinExistence type="inferred from homology"/>
<dbReference type="GO" id="GO:0042552">
    <property type="term" value="P:myelination"/>
    <property type="evidence" value="ECO:0007669"/>
    <property type="project" value="TreeGrafter"/>
</dbReference>
<dbReference type="Proteomes" id="UP000694621">
    <property type="component" value="Unplaced"/>
</dbReference>
<evidence type="ECO:0000256" key="7">
    <source>
        <dbReference type="ARBA" id="ARBA00034721"/>
    </source>
</evidence>
<accession>A0A8B9RAW5</accession>
<dbReference type="Pfam" id="PF01284">
    <property type="entry name" value="MARVEL"/>
    <property type="match status" value="1"/>
</dbReference>
<evidence type="ECO:0000256" key="4">
    <source>
        <dbReference type="ARBA" id="ARBA00022692"/>
    </source>
</evidence>
<reference evidence="15" key="1">
    <citation type="submission" date="2025-08" db="UniProtKB">
        <authorList>
            <consortium name="Ensembl"/>
        </authorList>
    </citation>
    <scope>IDENTIFICATION</scope>
</reference>
<dbReference type="PANTHER" id="PTHR22776">
    <property type="entry name" value="MARVEL-CONTAINING POTENTIAL LIPID RAFT-ASSOCIATED PROTEIN"/>
    <property type="match status" value="1"/>
</dbReference>
<dbReference type="InterPro" id="IPR050578">
    <property type="entry name" value="MARVEL-CKLF_proteins"/>
</dbReference>
<comment type="subcellular location">
    <subcellularLocation>
        <location evidence="1">Apical cell membrane</location>
        <topology evidence="1">Multi-pass membrane protein</topology>
    </subcellularLocation>
    <subcellularLocation>
        <location evidence="8">Myelin membrane</location>
        <topology evidence="8">Multi-pass membrane protein</topology>
    </subcellularLocation>
</comment>
<evidence type="ECO:0000313" key="15">
    <source>
        <dbReference type="Ensembl" id="ENSAMXP00005029593.1"/>
    </source>
</evidence>
<name>A0A8B9RAW5_ASTMX</name>
<evidence type="ECO:0000256" key="12">
    <source>
        <dbReference type="SAM" id="MobiDB-lite"/>
    </source>
</evidence>
<feature type="compositionally biased region" description="Basic and acidic residues" evidence="12">
    <location>
        <begin position="1"/>
        <end position="13"/>
    </location>
</feature>
<dbReference type="InterPro" id="IPR013295">
    <property type="entry name" value="MAL"/>
</dbReference>
<feature type="transmembrane region" description="Helical" evidence="13">
    <location>
        <begin position="50"/>
        <end position="72"/>
    </location>
</feature>
<evidence type="ECO:0000256" key="9">
    <source>
        <dbReference type="ARBA" id="ARBA00050024"/>
    </source>
</evidence>
<feature type="region of interest" description="Disordered" evidence="12">
    <location>
        <begin position="1"/>
        <end position="23"/>
    </location>
</feature>
<evidence type="ECO:0000256" key="6">
    <source>
        <dbReference type="ARBA" id="ARBA00023136"/>
    </source>
</evidence>
<evidence type="ECO:0000256" key="13">
    <source>
        <dbReference type="SAM" id="Phobius"/>
    </source>
</evidence>
<organism evidence="15 16">
    <name type="scientific">Astyanax mexicanus</name>
    <name type="common">Blind cave fish</name>
    <name type="synonym">Astyanax fasciatus mexicanus</name>
    <dbReference type="NCBI Taxonomy" id="7994"/>
    <lineage>
        <taxon>Eukaryota</taxon>
        <taxon>Metazoa</taxon>
        <taxon>Chordata</taxon>
        <taxon>Craniata</taxon>
        <taxon>Vertebrata</taxon>
        <taxon>Euteleostomi</taxon>
        <taxon>Actinopterygii</taxon>
        <taxon>Neopterygii</taxon>
        <taxon>Teleostei</taxon>
        <taxon>Ostariophysi</taxon>
        <taxon>Characiformes</taxon>
        <taxon>Characoidei</taxon>
        <taxon>Acestrorhamphidae</taxon>
        <taxon>Acestrorhamphinae</taxon>
        <taxon>Astyanax</taxon>
    </lineage>
</organism>
<sequence>MRERERVREREMADFPGKVNTETSSPQAQAASWQLMNVSMDLNFIKTIPGILLIAEIVVGLLVWALIASTVYQAVPAYGWVMFVSVTLWILSIVLFIMLFLNLQQKLTSVPWPLVLLVFYGVATILYLTAFIANAASVTQYRYLPYRYNHMAAAAFFGIVVTLIYGASTFFAYLEWKGDGGNAATSTVPV</sequence>
<protein>
    <recommendedName>
        <fullName evidence="9">Plasmolipin</fullName>
    </recommendedName>
    <alternativeName>
        <fullName evidence="10">Plasma membrane proteolipid</fullName>
    </alternativeName>
</protein>
<feature type="transmembrane region" description="Helical" evidence="13">
    <location>
        <begin position="113"/>
        <end position="133"/>
    </location>
</feature>
<keyword evidence="4 11" id="KW-0812">Transmembrane</keyword>
<evidence type="ECO:0000256" key="3">
    <source>
        <dbReference type="ARBA" id="ARBA00022475"/>
    </source>
</evidence>
<comment type="subunit">
    <text evidence="2">Forms oligomers.</text>
</comment>
<evidence type="ECO:0000256" key="11">
    <source>
        <dbReference type="PROSITE-ProRule" id="PRU00581"/>
    </source>
</evidence>
<dbReference type="GO" id="GO:0043209">
    <property type="term" value="C:myelin sheath"/>
    <property type="evidence" value="ECO:0007669"/>
    <property type="project" value="UniProtKB-SubCell"/>
</dbReference>
<dbReference type="OrthoDB" id="6258237at2759"/>
<dbReference type="PANTHER" id="PTHR22776:SF9">
    <property type="entry name" value="PLASMOLIPIN"/>
    <property type="match status" value="1"/>
</dbReference>
<keyword evidence="3" id="KW-1003">Cell membrane</keyword>
<evidence type="ECO:0000313" key="16">
    <source>
        <dbReference type="Proteomes" id="UP000694621"/>
    </source>
</evidence>
<dbReference type="Ensembl" id="ENSAMXT00005032438.1">
    <property type="protein sequence ID" value="ENSAMXP00005029593.1"/>
    <property type="gene ID" value="ENSAMXG00005014638.1"/>
</dbReference>
<comment type="similarity">
    <text evidence="7">Belongs to the MAL family.</text>
</comment>